<protein>
    <recommendedName>
        <fullName evidence="8">Neutral zinc metallopeptidase</fullName>
    </recommendedName>
</protein>
<dbReference type="AlphaFoldDB" id="A0A1H2NGP8"/>
<feature type="region of interest" description="Disordered" evidence="5">
    <location>
        <begin position="286"/>
        <end position="336"/>
    </location>
</feature>
<feature type="region of interest" description="Disordered" evidence="5">
    <location>
        <begin position="30"/>
        <end position="101"/>
    </location>
</feature>
<dbReference type="STRING" id="546874.SAMN04488544_3995"/>
<feature type="compositionally biased region" description="Low complexity" evidence="5">
    <location>
        <begin position="30"/>
        <end position="58"/>
    </location>
</feature>
<dbReference type="Pfam" id="PF04228">
    <property type="entry name" value="Zn_peptidase"/>
    <property type="match status" value="1"/>
</dbReference>
<keyword evidence="7" id="KW-1185">Reference proteome</keyword>
<organism evidence="6 7">
    <name type="scientific">Microlunatus sagamiharensis</name>
    <dbReference type="NCBI Taxonomy" id="546874"/>
    <lineage>
        <taxon>Bacteria</taxon>
        <taxon>Bacillati</taxon>
        <taxon>Actinomycetota</taxon>
        <taxon>Actinomycetes</taxon>
        <taxon>Propionibacteriales</taxon>
        <taxon>Propionibacteriaceae</taxon>
        <taxon>Microlunatus</taxon>
    </lineage>
</organism>
<comment type="subcellular location">
    <subcellularLocation>
        <location evidence="1">Membrane</location>
        <topology evidence="1">Single-pass membrane protein</topology>
    </subcellularLocation>
</comment>
<evidence type="ECO:0000256" key="1">
    <source>
        <dbReference type="ARBA" id="ARBA00004167"/>
    </source>
</evidence>
<dbReference type="PANTHER" id="PTHR30168:SF0">
    <property type="entry name" value="INNER MEMBRANE PROTEIN"/>
    <property type="match status" value="1"/>
</dbReference>
<reference evidence="7" key="1">
    <citation type="submission" date="2016-10" db="EMBL/GenBank/DDBJ databases">
        <authorList>
            <person name="Varghese N."/>
            <person name="Submissions S."/>
        </authorList>
    </citation>
    <scope>NUCLEOTIDE SEQUENCE [LARGE SCALE GENOMIC DNA]</scope>
    <source>
        <strain evidence="7">DSM 21743</strain>
    </source>
</reference>
<feature type="compositionally biased region" description="Polar residues" evidence="5">
    <location>
        <begin position="324"/>
        <end position="336"/>
    </location>
</feature>
<evidence type="ECO:0008006" key="8">
    <source>
        <dbReference type="Google" id="ProtNLM"/>
    </source>
</evidence>
<keyword evidence="4" id="KW-0472">Membrane</keyword>
<dbReference type="PANTHER" id="PTHR30168">
    <property type="entry name" value="PUTATIVE MEMBRANE PROTEIN YPFJ"/>
    <property type="match status" value="1"/>
</dbReference>
<dbReference type="InterPro" id="IPR007343">
    <property type="entry name" value="Uncharacterised_pept_Zn_put"/>
</dbReference>
<evidence type="ECO:0000313" key="6">
    <source>
        <dbReference type="EMBL" id="SDV04544.1"/>
    </source>
</evidence>
<evidence type="ECO:0000313" key="7">
    <source>
        <dbReference type="Proteomes" id="UP000198825"/>
    </source>
</evidence>
<sequence>MVLGLVTALVLTGVVATTVVLTVRTSGRAVPLATPSATASSARPAPAPGTQAPVSTSPTPTPAPVTPAPGTTAPTAAPADPLPTASDLPTTPPGPDRSLRTNTLYKVDLGSVSVACDLEVRRPKPPLPDKKLQGYLTDVVGCLTKVFSAPLAARGFTLVEPKVKTYHKRVESPCGDFGQYGSPAYYCSTTRTIYWPDTVDDGREAYTFARLGYVGLVAHEFGHHLQATTGMLYGYSGEYKEASDKQGLVLSRRLELQAQCFEGVFLHVVRKDLDVSAKDRAELKSWHSYTGDEDPPDDRKPDHGTSKAQFGWLERGLDSGDFSDCNTWTASTKSVT</sequence>
<evidence type="ECO:0000256" key="3">
    <source>
        <dbReference type="ARBA" id="ARBA00022989"/>
    </source>
</evidence>
<keyword evidence="3" id="KW-1133">Transmembrane helix</keyword>
<dbReference type="GO" id="GO:0016020">
    <property type="term" value="C:membrane"/>
    <property type="evidence" value="ECO:0007669"/>
    <property type="project" value="UniProtKB-SubCell"/>
</dbReference>
<keyword evidence="2" id="KW-0812">Transmembrane</keyword>
<evidence type="ECO:0000256" key="2">
    <source>
        <dbReference type="ARBA" id="ARBA00022692"/>
    </source>
</evidence>
<proteinExistence type="predicted"/>
<gene>
    <name evidence="6" type="ORF">SAMN04488544_3995</name>
</gene>
<dbReference type="Proteomes" id="UP000198825">
    <property type="component" value="Chromosome I"/>
</dbReference>
<name>A0A1H2NGP8_9ACTN</name>
<feature type="compositionally biased region" description="Low complexity" evidence="5">
    <location>
        <begin position="68"/>
        <end position="89"/>
    </location>
</feature>
<evidence type="ECO:0000256" key="4">
    <source>
        <dbReference type="ARBA" id="ARBA00023136"/>
    </source>
</evidence>
<evidence type="ECO:0000256" key="5">
    <source>
        <dbReference type="SAM" id="MobiDB-lite"/>
    </source>
</evidence>
<accession>A0A1H2NGP8</accession>
<dbReference type="EMBL" id="LT629799">
    <property type="protein sequence ID" value="SDV04544.1"/>
    <property type="molecule type" value="Genomic_DNA"/>
</dbReference>